<dbReference type="PANTHER" id="PTHR38686">
    <property type="entry name" value="APOLIPOPROTEIN N-ACYLTRANSFERASE"/>
    <property type="match status" value="1"/>
</dbReference>
<keyword evidence="7 9" id="KW-0472">Membrane</keyword>
<dbReference type="PANTHER" id="PTHR38686:SF1">
    <property type="entry name" value="APOLIPOPROTEIN N-ACYLTRANSFERASE"/>
    <property type="match status" value="1"/>
</dbReference>
<dbReference type="EC" id="2.3.1.269" evidence="9"/>
<dbReference type="HAMAP" id="MF_01148">
    <property type="entry name" value="Lnt"/>
    <property type="match status" value="1"/>
</dbReference>
<dbReference type="CDD" id="cd07571">
    <property type="entry name" value="ALP_N-acyl_transferase"/>
    <property type="match status" value="1"/>
</dbReference>
<accession>A0A1T1AX81</accession>
<dbReference type="Pfam" id="PF00795">
    <property type="entry name" value="CN_hydrolase"/>
    <property type="match status" value="1"/>
</dbReference>
<feature type="transmembrane region" description="Helical" evidence="9">
    <location>
        <begin position="50"/>
        <end position="67"/>
    </location>
</feature>
<dbReference type="Gene3D" id="3.60.110.10">
    <property type="entry name" value="Carbon-nitrogen hydrolase"/>
    <property type="match status" value="1"/>
</dbReference>
<dbReference type="GO" id="GO:0005886">
    <property type="term" value="C:plasma membrane"/>
    <property type="evidence" value="ECO:0007669"/>
    <property type="project" value="UniProtKB-SubCell"/>
</dbReference>
<evidence type="ECO:0000259" key="10">
    <source>
        <dbReference type="PROSITE" id="PS50263"/>
    </source>
</evidence>
<protein>
    <recommendedName>
        <fullName evidence="9">Apolipoprotein N-acyltransferase</fullName>
        <shortName evidence="9">ALP N-acyltransferase</shortName>
        <ecNumber evidence="9">2.3.1.269</ecNumber>
    </recommendedName>
</protein>
<feature type="transmembrane region" description="Helical" evidence="9">
    <location>
        <begin position="74"/>
        <end position="94"/>
    </location>
</feature>
<comment type="similarity">
    <text evidence="2 9">Belongs to the CN hydrolase family. Apolipoprotein N-acyltransferase subfamily.</text>
</comment>
<evidence type="ECO:0000256" key="3">
    <source>
        <dbReference type="ARBA" id="ARBA00022475"/>
    </source>
</evidence>
<dbReference type="OrthoDB" id="9804277at2"/>
<feature type="transmembrane region" description="Helical" evidence="9">
    <location>
        <begin position="179"/>
        <end position="203"/>
    </location>
</feature>
<dbReference type="RefSeq" id="WP_078366613.1">
    <property type="nucleotide sequence ID" value="NZ_MTJN01000002.1"/>
</dbReference>
<dbReference type="PROSITE" id="PS50263">
    <property type="entry name" value="CN_HYDROLASE"/>
    <property type="match status" value="1"/>
</dbReference>
<evidence type="ECO:0000256" key="4">
    <source>
        <dbReference type="ARBA" id="ARBA00022679"/>
    </source>
</evidence>
<name>A0A1T1AX81_RHOFE</name>
<feature type="transmembrane region" description="Helical" evidence="9">
    <location>
        <begin position="12"/>
        <end position="30"/>
    </location>
</feature>
<comment type="catalytic activity">
    <reaction evidence="9">
        <text>N-terminal S-1,2-diacyl-sn-glyceryl-L-cysteinyl-[lipoprotein] + a glycerophospholipid = N-acyl-S-1,2-diacyl-sn-glyceryl-L-cysteinyl-[lipoprotein] + a 2-acyl-sn-glycero-3-phospholipid + H(+)</text>
        <dbReference type="Rhea" id="RHEA:48228"/>
        <dbReference type="Rhea" id="RHEA-COMP:14681"/>
        <dbReference type="Rhea" id="RHEA-COMP:14684"/>
        <dbReference type="ChEBI" id="CHEBI:15378"/>
        <dbReference type="ChEBI" id="CHEBI:136912"/>
        <dbReference type="ChEBI" id="CHEBI:140656"/>
        <dbReference type="ChEBI" id="CHEBI:140657"/>
        <dbReference type="ChEBI" id="CHEBI:140660"/>
        <dbReference type="EC" id="2.3.1.269"/>
    </reaction>
</comment>
<comment type="pathway">
    <text evidence="9">Protein modification; lipoprotein biosynthesis (N-acyl transfer).</text>
</comment>
<comment type="subcellular location">
    <subcellularLocation>
        <location evidence="1 9">Cell membrane</location>
        <topology evidence="1 9">Multi-pass membrane protein</topology>
    </subcellularLocation>
</comment>
<dbReference type="Proteomes" id="UP000190750">
    <property type="component" value="Unassembled WGS sequence"/>
</dbReference>
<dbReference type="InterPro" id="IPR004563">
    <property type="entry name" value="Apolipo_AcylTrfase"/>
</dbReference>
<evidence type="ECO:0000256" key="5">
    <source>
        <dbReference type="ARBA" id="ARBA00022692"/>
    </source>
</evidence>
<dbReference type="AlphaFoldDB" id="A0A1T1AX81"/>
<keyword evidence="5 9" id="KW-0812">Transmembrane</keyword>
<keyword evidence="8 9" id="KW-0012">Acyltransferase</keyword>
<dbReference type="GO" id="GO:0042158">
    <property type="term" value="P:lipoprotein biosynthetic process"/>
    <property type="evidence" value="ECO:0007669"/>
    <property type="project" value="UniProtKB-UniRule"/>
</dbReference>
<dbReference type="UniPathway" id="UPA00666"/>
<feature type="transmembrane region" description="Helical" evidence="9">
    <location>
        <begin position="106"/>
        <end position="130"/>
    </location>
</feature>
<keyword evidence="11" id="KW-0449">Lipoprotein</keyword>
<comment type="function">
    <text evidence="9">Catalyzes the phospholipid dependent N-acylation of the N-terminal cysteine of apolipoprotein, the last step in lipoprotein maturation.</text>
</comment>
<reference evidence="11 12" key="1">
    <citation type="submission" date="2017-01" db="EMBL/GenBank/DDBJ databases">
        <title>Genome sequencing of Rhodoferax fermentans JCM 7819.</title>
        <authorList>
            <person name="Kim Y.J."/>
            <person name="Farh M.E.-A."/>
            <person name="Yang D.-C."/>
        </authorList>
    </citation>
    <scope>NUCLEOTIDE SEQUENCE [LARGE SCALE GENOMIC DNA]</scope>
    <source>
        <strain evidence="11 12">JCM 7819</strain>
    </source>
</reference>
<evidence type="ECO:0000256" key="9">
    <source>
        <dbReference type="HAMAP-Rule" id="MF_01148"/>
    </source>
</evidence>
<evidence type="ECO:0000256" key="7">
    <source>
        <dbReference type="ARBA" id="ARBA00023136"/>
    </source>
</evidence>
<dbReference type="GO" id="GO:0016410">
    <property type="term" value="F:N-acyltransferase activity"/>
    <property type="evidence" value="ECO:0007669"/>
    <property type="project" value="UniProtKB-UniRule"/>
</dbReference>
<evidence type="ECO:0000256" key="2">
    <source>
        <dbReference type="ARBA" id="ARBA00010065"/>
    </source>
</evidence>
<organism evidence="11 12">
    <name type="scientific">Rhodoferax fermentans</name>
    <dbReference type="NCBI Taxonomy" id="28066"/>
    <lineage>
        <taxon>Bacteria</taxon>
        <taxon>Pseudomonadati</taxon>
        <taxon>Pseudomonadota</taxon>
        <taxon>Betaproteobacteria</taxon>
        <taxon>Burkholderiales</taxon>
        <taxon>Comamonadaceae</taxon>
        <taxon>Rhodoferax</taxon>
    </lineage>
</organism>
<feature type="domain" description="CN hydrolase" evidence="10">
    <location>
        <begin position="244"/>
        <end position="486"/>
    </location>
</feature>
<gene>
    <name evidence="9" type="primary">lnt</name>
    <name evidence="11" type="ORF">RF819_20300</name>
</gene>
<dbReference type="STRING" id="28066.RF819_20300"/>
<proteinExistence type="inferred from homology"/>
<evidence type="ECO:0000256" key="8">
    <source>
        <dbReference type="ARBA" id="ARBA00023315"/>
    </source>
</evidence>
<keyword evidence="3 9" id="KW-1003">Cell membrane</keyword>
<sequence>MFETPRRSTPLIRWLLLLAAGAFQAASLAWPLATPDALHFLGLTRGQPVWWLQLVSMAVLVALLTRCRTAREAAWGGWLFTLAWLSLTFAWLFVSMHTYGGLPAPLAVLAVLALAGALALYYAAVSWMFWHLGLINKGLSDLVFASLWLLAELARGQWLTGFGWGAVGYAQLDGPLQAWLPWVGLYGVSWLAAWLAAVLVTLLGGTRAKHKGATVLLVLVVVGLPLVWPASAGLDRGKLSVTLLQGNIAQEEKFEPATGVLKALRWYGAQLQASQSELIITPETAIAVLPQQLPEGYWQALQQRFASGQQAALVGLPLGGLSEGYTNSVVGFAPGQTTPWRYDKHHLVPFGEFIPPMFRWFIDMMHIPLGDFNRGGLPQPSFDWQGQRLATSICFENLFSEEMATQFVDASTAPTILVNLSNLGWFGEHLAMDQHLHIARTRALEFDRPFLLATNTGQTAIVSRQGQVLQALAPHTAAALHGTVQGRSGITPYAAWVSRFGQWPLWLLAMGIVLGAAWRRWSSPRF</sequence>
<feature type="transmembrane region" description="Helical" evidence="9">
    <location>
        <begin position="215"/>
        <end position="234"/>
    </location>
</feature>
<evidence type="ECO:0000313" key="12">
    <source>
        <dbReference type="Proteomes" id="UP000190750"/>
    </source>
</evidence>
<keyword evidence="12" id="KW-1185">Reference proteome</keyword>
<evidence type="ECO:0000313" key="11">
    <source>
        <dbReference type="EMBL" id="OOV08724.1"/>
    </source>
</evidence>
<keyword evidence="4 9" id="KW-0808">Transferase</keyword>
<evidence type="ECO:0000256" key="1">
    <source>
        <dbReference type="ARBA" id="ARBA00004651"/>
    </source>
</evidence>
<dbReference type="SUPFAM" id="SSF56317">
    <property type="entry name" value="Carbon-nitrogen hydrolase"/>
    <property type="match status" value="1"/>
</dbReference>
<dbReference type="EMBL" id="MTJN01000002">
    <property type="protein sequence ID" value="OOV08724.1"/>
    <property type="molecule type" value="Genomic_DNA"/>
</dbReference>
<dbReference type="InterPro" id="IPR036526">
    <property type="entry name" value="C-N_Hydrolase_sf"/>
</dbReference>
<dbReference type="InterPro" id="IPR003010">
    <property type="entry name" value="C-N_Hydrolase"/>
</dbReference>
<dbReference type="InterPro" id="IPR045378">
    <property type="entry name" value="LNT_N"/>
</dbReference>
<keyword evidence="6 9" id="KW-1133">Transmembrane helix</keyword>
<comment type="caution">
    <text evidence="11">The sequence shown here is derived from an EMBL/GenBank/DDBJ whole genome shotgun (WGS) entry which is preliminary data.</text>
</comment>
<evidence type="ECO:0000256" key="6">
    <source>
        <dbReference type="ARBA" id="ARBA00022989"/>
    </source>
</evidence>
<dbReference type="NCBIfam" id="TIGR00546">
    <property type="entry name" value="lnt"/>
    <property type="match status" value="1"/>
</dbReference>
<dbReference type="Pfam" id="PF20154">
    <property type="entry name" value="LNT_N"/>
    <property type="match status" value="1"/>
</dbReference>